<organism evidence="2 3">
    <name type="scientific">Aegilops tauschii subsp. strangulata</name>
    <name type="common">Goatgrass</name>
    <dbReference type="NCBI Taxonomy" id="200361"/>
    <lineage>
        <taxon>Eukaryota</taxon>
        <taxon>Viridiplantae</taxon>
        <taxon>Streptophyta</taxon>
        <taxon>Embryophyta</taxon>
        <taxon>Tracheophyta</taxon>
        <taxon>Spermatophyta</taxon>
        <taxon>Magnoliopsida</taxon>
        <taxon>Liliopsida</taxon>
        <taxon>Poales</taxon>
        <taxon>Poaceae</taxon>
        <taxon>BOP clade</taxon>
        <taxon>Pooideae</taxon>
        <taxon>Triticodae</taxon>
        <taxon>Triticeae</taxon>
        <taxon>Triticinae</taxon>
        <taxon>Aegilops</taxon>
    </lineage>
</organism>
<feature type="compositionally biased region" description="Polar residues" evidence="1">
    <location>
        <begin position="25"/>
        <end position="41"/>
    </location>
</feature>
<sequence>GQGRRGGHGGRGGDPERNRRPRWRTTMSPPSSHSLKNSTPLSPMLWKILEQSTIMLKTNIG</sequence>
<reference evidence="2" key="5">
    <citation type="journal article" date="2021" name="G3 (Bethesda)">
        <title>Aegilops tauschii genome assembly Aet v5.0 features greater sequence contiguity and improved annotation.</title>
        <authorList>
            <person name="Wang L."/>
            <person name="Zhu T."/>
            <person name="Rodriguez J.C."/>
            <person name="Deal K.R."/>
            <person name="Dubcovsky J."/>
            <person name="McGuire P.E."/>
            <person name="Lux T."/>
            <person name="Spannagl M."/>
            <person name="Mayer K.F.X."/>
            <person name="Baldrich P."/>
            <person name="Meyers B.C."/>
            <person name="Huo N."/>
            <person name="Gu Y.Q."/>
            <person name="Zhou H."/>
            <person name="Devos K.M."/>
            <person name="Bennetzen J.L."/>
            <person name="Unver T."/>
            <person name="Budak H."/>
            <person name="Gulick P.J."/>
            <person name="Galiba G."/>
            <person name="Kalapos B."/>
            <person name="Nelson D.R."/>
            <person name="Li P."/>
            <person name="You F.M."/>
            <person name="Luo M.C."/>
            <person name="Dvorak J."/>
        </authorList>
    </citation>
    <scope>NUCLEOTIDE SEQUENCE [LARGE SCALE GENOMIC DNA]</scope>
    <source>
        <strain evidence="2">cv. AL8/78</strain>
    </source>
</reference>
<protein>
    <submittedName>
        <fullName evidence="2">Uncharacterized protein</fullName>
    </submittedName>
</protein>
<evidence type="ECO:0000313" key="2">
    <source>
        <dbReference type="EnsemblPlants" id="AET2Gv20285600.21"/>
    </source>
</evidence>
<evidence type="ECO:0000256" key="1">
    <source>
        <dbReference type="SAM" id="MobiDB-lite"/>
    </source>
</evidence>
<proteinExistence type="predicted"/>
<dbReference type="Proteomes" id="UP000015105">
    <property type="component" value="Chromosome 2D"/>
</dbReference>
<accession>A0A453AWM6</accession>
<keyword evidence="3" id="KW-1185">Reference proteome</keyword>
<reference evidence="2" key="3">
    <citation type="journal article" date="2017" name="Nature">
        <title>Genome sequence of the progenitor of the wheat D genome Aegilops tauschii.</title>
        <authorList>
            <person name="Luo M.C."/>
            <person name="Gu Y.Q."/>
            <person name="Puiu D."/>
            <person name="Wang H."/>
            <person name="Twardziok S.O."/>
            <person name="Deal K.R."/>
            <person name="Huo N."/>
            <person name="Zhu T."/>
            <person name="Wang L."/>
            <person name="Wang Y."/>
            <person name="McGuire P.E."/>
            <person name="Liu S."/>
            <person name="Long H."/>
            <person name="Ramasamy R.K."/>
            <person name="Rodriguez J.C."/>
            <person name="Van S.L."/>
            <person name="Yuan L."/>
            <person name="Wang Z."/>
            <person name="Xia Z."/>
            <person name="Xiao L."/>
            <person name="Anderson O.D."/>
            <person name="Ouyang S."/>
            <person name="Liang Y."/>
            <person name="Zimin A.V."/>
            <person name="Pertea G."/>
            <person name="Qi P."/>
            <person name="Bennetzen J.L."/>
            <person name="Dai X."/>
            <person name="Dawson M.W."/>
            <person name="Muller H.G."/>
            <person name="Kugler K."/>
            <person name="Rivarola-Duarte L."/>
            <person name="Spannagl M."/>
            <person name="Mayer K.F.X."/>
            <person name="Lu F.H."/>
            <person name="Bevan M.W."/>
            <person name="Leroy P."/>
            <person name="Li P."/>
            <person name="You F.M."/>
            <person name="Sun Q."/>
            <person name="Liu Z."/>
            <person name="Lyons E."/>
            <person name="Wicker T."/>
            <person name="Salzberg S.L."/>
            <person name="Devos K.M."/>
            <person name="Dvorak J."/>
        </authorList>
    </citation>
    <scope>NUCLEOTIDE SEQUENCE [LARGE SCALE GENOMIC DNA]</scope>
    <source>
        <strain evidence="2">cv. AL8/78</strain>
    </source>
</reference>
<evidence type="ECO:0000313" key="3">
    <source>
        <dbReference type="Proteomes" id="UP000015105"/>
    </source>
</evidence>
<dbReference type="EnsemblPlants" id="AET2Gv20285600.21">
    <property type="protein sequence ID" value="AET2Gv20285600.21"/>
    <property type="gene ID" value="AET2Gv20285600"/>
</dbReference>
<reference evidence="3" key="2">
    <citation type="journal article" date="2017" name="Nat. Plants">
        <title>The Aegilops tauschii genome reveals multiple impacts of transposons.</title>
        <authorList>
            <person name="Zhao G."/>
            <person name="Zou C."/>
            <person name="Li K."/>
            <person name="Wang K."/>
            <person name="Li T."/>
            <person name="Gao L."/>
            <person name="Zhang X."/>
            <person name="Wang H."/>
            <person name="Yang Z."/>
            <person name="Liu X."/>
            <person name="Jiang W."/>
            <person name="Mao L."/>
            <person name="Kong X."/>
            <person name="Jiao Y."/>
            <person name="Jia J."/>
        </authorList>
    </citation>
    <scope>NUCLEOTIDE SEQUENCE [LARGE SCALE GENOMIC DNA]</scope>
    <source>
        <strain evidence="3">cv. AL8/78</strain>
    </source>
</reference>
<dbReference type="Gramene" id="AET2Gv20285600.21">
    <property type="protein sequence ID" value="AET2Gv20285600.21"/>
    <property type="gene ID" value="AET2Gv20285600"/>
</dbReference>
<reference evidence="3" key="1">
    <citation type="journal article" date="2014" name="Science">
        <title>Ancient hybridizations among the ancestral genomes of bread wheat.</title>
        <authorList>
            <consortium name="International Wheat Genome Sequencing Consortium,"/>
            <person name="Marcussen T."/>
            <person name="Sandve S.R."/>
            <person name="Heier L."/>
            <person name="Spannagl M."/>
            <person name="Pfeifer M."/>
            <person name="Jakobsen K.S."/>
            <person name="Wulff B.B."/>
            <person name="Steuernagel B."/>
            <person name="Mayer K.F."/>
            <person name="Olsen O.A."/>
        </authorList>
    </citation>
    <scope>NUCLEOTIDE SEQUENCE [LARGE SCALE GENOMIC DNA]</scope>
    <source>
        <strain evidence="3">cv. AL8/78</strain>
    </source>
</reference>
<dbReference type="AlphaFoldDB" id="A0A453AWM6"/>
<feature type="region of interest" description="Disordered" evidence="1">
    <location>
        <begin position="1"/>
        <end position="42"/>
    </location>
</feature>
<name>A0A453AWM6_AEGTS</name>
<reference evidence="2" key="4">
    <citation type="submission" date="2019-03" db="UniProtKB">
        <authorList>
            <consortium name="EnsemblPlants"/>
        </authorList>
    </citation>
    <scope>IDENTIFICATION</scope>
</reference>